<dbReference type="EMBL" id="OIVN01001924">
    <property type="protein sequence ID" value="SPC98978.1"/>
    <property type="molecule type" value="Genomic_DNA"/>
</dbReference>
<protein>
    <submittedName>
        <fullName evidence="1">Uncharacterized protein</fullName>
    </submittedName>
</protein>
<organism evidence="1">
    <name type="scientific">Fagus sylvatica</name>
    <name type="common">Beechnut</name>
    <dbReference type="NCBI Taxonomy" id="28930"/>
    <lineage>
        <taxon>Eukaryota</taxon>
        <taxon>Viridiplantae</taxon>
        <taxon>Streptophyta</taxon>
        <taxon>Embryophyta</taxon>
        <taxon>Tracheophyta</taxon>
        <taxon>Spermatophyta</taxon>
        <taxon>Magnoliopsida</taxon>
        <taxon>eudicotyledons</taxon>
        <taxon>Gunneridae</taxon>
        <taxon>Pentapetalae</taxon>
        <taxon>rosids</taxon>
        <taxon>fabids</taxon>
        <taxon>Fagales</taxon>
        <taxon>Fagaceae</taxon>
        <taxon>Fagus</taxon>
    </lineage>
</organism>
<name>A0A2N9GHR6_FAGSY</name>
<reference evidence="1" key="1">
    <citation type="submission" date="2018-02" db="EMBL/GenBank/DDBJ databases">
        <authorList>
            <person name="Cohen D.B."/>
            <person name="Kent A.D."/>
        </authorList>
    </citation>
    <scope>NUCLEOTIDE SEQUENCE</scope>
</reference>
<accession>A0A2N9GHR6</accession>
<dbReference type="AlphaFoldDB" id="A0A2N9GHR6"/>
<sequence length="145" mass="16078">MTSNPAAFVSSSPYQGKSVVFTGDHTPLSISDIGTISLSSRSGNVPHLNDAMLLPKGAARSQPIYALDLDSPLIYLWLLHNKELPDLRQLRAYRGQLFLLVVRSSTTWNKQERLQLLPASASSSFSSWFSCQLAKHGQHLRIPLF</sequence>
<gene>
    <name evidence="1" type="ORF">FSB_LOCUS26860</name>
</gene>
<proteinExistence type="predicted"/>
<evidence type="ECO:0000313" key="1">
    <source>
        <dbReference type="EMBL" id="SPC98978.1"/>
    </source>
</evidence>